<dbReference type="OMA" id="MESQVEY"/>
<gene>
    <name evidence="2" type="ORF">PPRIM_AZ9-3.1.T0690187</name>
</gene>
<accession>A0A8S1MSS6</accession>
<feature type="coiled-coil region" evidence="1">
    <location>
        <begin position="162"/>
        <end position="224"/>
    </location>
</feature>
<protein>
    <submittedName>
        <fullName evidence="2">Uncharacterized protein</fullName>
    </submittedName>
</protein>
<dbReference type="EMBL" id="CAJJDM010000072">
    <property type="protein sequence ID" value="CAD8083250.1"/>
    <property type="molecule type" value="Genomic_DNA"/>
</dbReference>
<reference evidence="2" key="1">
    <citation type="submission" date="2021-01" db="EMBL/GenBank/DDBJ databases">
        <authorList>
            <consortium name="Genoscope - CEA"/>
            <person name="William W."/>
        </authorList>
    </citation>
    <scope>NUCLEOTIDE SEQUENCE</scope>
</reference>
<feature type="coiled-coil region" evidence="1">
    <location>
        <begin position="40"/>
        <end position="81"/>
    </location>
</feature>
<proteinExistence type="predicted"/>
<evidence type="ECO:0000313" key="3">
    <source>
        <dbReference type="Proteomes" id="UP000688137"/>
    </source>
</evidence>
<organism evidence="2 3">
    <name type="scientific">Paramecium primaurelia</name>
    <dbReference type="NCBI Taxonomy" id="5886"/>
    <lineage>
        <taxon>Eukaryota</taxon>
        <taxon>Sar</taxon>
        <taxon>Alveolata</taxon>
        <taxon>Ciliophora</taxon>
        <taxon>Intramacronucleata</taxon>
        <taxon>Oligohymenophorea</taxon>
        <taxon>Peniculida</taxon>
        <taxon>Parameciidae</taxon>
        <taxon>Paramecium</taxon>
    </lineage>
</organism>
<evidence type="ECO:0000256" key="1">
    <source>
        <dbReference type="SAM" id="Coils"/>
    </source>
</evidence>
<keyword evidence="3" id="KW-1185">Reference proteome</keyword>
<sequence>MNNNNNVVVFSRVNQNDESETSSALPDQVESQIEYLKTKLKLYTQTLKTQETQIKQLRQENEKLRQLNADYVNQMNQMASDKYQKIEKIVVTQQFFEQKNIDKQLKDFIRKMTSNFGGLEKSHVKLIDHCKVMEHDLNYYKQRVVDAEEIIENLRSVGKSSVAELMDELKGLQNQVDDLTNQLQKSQFDLAVKQGELERKQQELDDQVAQCESLLNELDDIKTKQNRILSDNIEQQNKDAKMIYQLKLKSDFLEHERRLAYQDAQFANQDKNNMLAKQQNIETELEMLRTTTDNFLKKNKHIFNLAGLPKVQFK</sequence>
<dbReference type="AlphaFoldDB" id="A0A8S1MSS6"/>
<comment type="caution">
    <text evidence="2">The sequence shown here is derived from an EMBL/GenBank/DDBJ whole genome shotgun (WGS) entry which is preliminary data.</text>
</comment>
<keyword evidence="1" id="KW-0175">Coiled coil</keyword>
<name>A0A8S1MSS6_PARPR</name>
<dbReference type="Proteomes" id="UP000688137">
    <property type="component" value="Unassembled WGS sequence"/>
</dbReference>
<evidence type="ECO:0000313" key="2">
    <source>
        <dbReference type="EMBL" id="CAD8083250.1"/>
    </source>
</evidence>